<dbReference type="GO" id="GO:0016413">
    <property type="term" value="F:O-acetyltransferase activity"/>
    <property type="evidence" value="ECO:0007669"/>
    <property type="project" value="InterPro"/>
</dbReference>
<dbReference type="EMBL" id="KZ305089">
    <property type="protein sequence ID" value="PIA28162.1"/>
    <property type="molecule type" value="Genomic_DNA"/>
</dbReference>
<keyword evidence="3 7" id="KW-0812">Transmembrane</keyword>
<dbReference type="AlphaFoldDB" id="A0A2G5CA64"/>
<dbReference type="Pfam" id="PF13839">
    <property type="entry name" value="PC-Esterase"/>
    <property type="match status" value="1"/>
</dbReference>
<dbReference type="Pfam" id="PF14416">
    <property type="entry name" value="PMR5N"/>
    <property type="match status" value="1"/>
</dbReference>
<feature type="domain" description="Trichome birefringence-like N-terminal" evidence="9">
    <location>
        <begin position="66"/>
        <end position="120"/>
    </location>
</feature>
<dbReference type="InterPro" id="IPR025846">
    <property type="entry name" value="TBL_N"/>
</dbReference>
<dbReference type="PANTHER" id="PTHR32285:SF53">
    <property type="entry name" value="PROTEIN TRICHOME BIREFRINGENCE-LIKE 9"/>
    <property type="match status" value="1"/>
</dbReference>
<keyword evidence="5 7" id="KW-1133">Transmembrane helix</keyword>
<sequence length="418" mass="49385">MYLDKFCNLKVERSMTKSSEYTYSFSIFLLLSFLLLLNLKGPFQPISLFHIGFFSEILPNNHLVLESCDYSYGTWVRDENYWKQSYTEECEFLDPGFRCHQQGRKDNDYKNWRWQPHGCDLPRFNASDLLERSRNGRIVFAGDSIGRNQWESLVCMLVQAVSNHSTVYEEKGKSINKHKGYLSMRFDDYNLTVEYYRVPFLVKLGRPQHNFSDQIQKTIKVDELHWYSKWWIGADVLIFNAGHWWNEGKTVKMGFFFEEGGFINTTMDVKEAFRRSLQTWKSWVIQNLDPVKCNIFFRSYSPTHFRNGTWIDGGTCDSFTSPERNYNKLESEPLNNPIISKTVDQTKGIYKNVQFLNITYLTEFRKDGHISKYREPSKDMMVQDCSHWCLPGVPDTWNELLYAHLLSKGYRTRKTDKG</sequence>
<keyword evidence="6 7" id="KW-0472">Membrane</keyword>
<evidence type="ECO:0000256" key="7">
    <source>
        <dbReference type="SAM" id="Phobius"/>
    </source>
</evidence>
<dbReference type="InParanoid" id="A0A2G5CA64"/>
<evidence type="ECO:0000256" key="3">
    <source>
        <dbReference type="ARBA" id="ARBA00022692"/>
    </source>
</evidence>
<evidence type="ECO:0000256" key="4">
    <source>
        <dbReference type="ARBA" id="ARBA00022968"/>
    </source>
</evidence>
<keyword evidence="11" id="KW-1185">Reference proteome</keyword>
<feature type="domain" description="Trichome birefringence-like C-terminal" evidence="8">
    <location>
        <begin position="121"/>
        <end position="403"/>
    </location>
</feature>
<dbReference type="STRING" id="218851.A0A2G5CA64"/>
<evidence type="ECO:0000256" key="6">
    <source>
        <dbReference type="ARBA" id="ARBA00023136"/>
    </source>
</evidence>
<comment type="subcellular location">
    <subcellularLocation>
        <location evidence="1">Membrane</location>
        <topology evidence="1">Single-pass membrane protein</topology>
    </subcellularLocation>
</comment>
<dbReference type="InterPro" id="IPR026057">
    <property type="entry name" value="TBL_C"/>
</dbReference>
<dbReference type="PANTHER" id="PTHR32285">
    <property type="entry name" value="PROTEIN TRICHOME BIREFRINGENCE-LIKE 9-RELATED"/>
    <property type="match status" value="1"/>
</dbReference>
<dbReference type="InterPro" id="IPR029962">
    <property type="entry name" value="TBL"/>
</dbReference>
<reference evidence="10 11" key="1">
    <citation type="submission" date="2017-09" db="EMBL/GenBank/DDBJ databases">
        <title>WGS assembly of Aquilegia coerulea Goldsmith.</title>
        <authorList>
            <person name="Hodges S."/>
            <person name="Kramer E."/>
            <person name="Nordborg M."/>
            <person name="Tomkins J."/>
            <person name="Borevitz J."/>
            <person name="Derieg N."/>
            <person name="Yan J."/>
            <person name="Mihaltcheva S."/>
            <person name="Hayes R.D."/>
            <person name="Rokhsar D."/>
        </authorList>
    </citation>
    <scope>NUCLEOTIDE SEQUENCE [LARGE SCALE GENOMIC DNA]</scope>
    <source>
        <strain evidence="11">cv. Goldsmith</strain>
    </source>
</reference>
<organism evidence="10 11">
    <name type="scientific">Aquilegia coerulea</name>
    <name type="common">Rocky mountain columbine</name>
    <dbReference type="NCBI Taxonomy" id="218851"/>
    <lineage>
        <taxon>Eukaryota</taxon>
        <taxon>Viridiplantae</taxon>
        <taxon>Streptophyta</taxon>
        <taxon>Embryophyta</taxon>
        <taxon>Tracheophyta</taxon>
        <taxon>Spermatophyta</taxon>
        <taxon>Magnoliopsida</taxon>
        <taxon>Ranunculales</taxon>
        <taxon>Ranunculaceae</taxon>
        <taxon>Thalictroideae</taxon>
        <taxon>Aquilegia</taxon>
    </lineage>
</organism>
<evidence type="ECO:0000256" key="2">
    <source>
        <dbReference type="ARBA" id="ARBA00007727"/>
    </source>
</evidence>
<dbReference type="GO" id="GO:0016020">
    <property type="term" value="C:membrane"/>
    <property type="evidence" value="ECO:0007669"/>
    <property type="project" value="UniProtKB-SubCell"/>
</dbReference>
<protein>
    <submittedName>
        <fullName evidence="10">Uncharacterized protein</fullName>
    </submittedName>
</protein>
<evidence type="ECO:0000256" key="1">
    <source>
        <dbReference type="ARBA" id="ARBA00004167"/>
    </source>
</evidence>
<evidence type="ECO:0000313" key="11">
    <source>
        <dbReference type="Proteomes" id="UP000230069"/>
    </source>
</evidence>
<name>A0A2G5CA64_AQUCA</name>
<dbReference type="OrthoDB" id="630188at2759"/>
<keyword evidence="4" id="KW-0735">Signal-anchor</keyword>
<gene>
    <name evidence="10" type="ORF">AQUCO_07200068v1</name>
</gene>
<dbReference type="GO" id="GO:0005794">
    <property type="term" value="C:Golgi apparatus"/>
    <property type="evidence" value="ECO:0007669"/>
    <property type="project" value="TreeGrafter"/>
</dbReference>
<evidence type="ECO:0000259" key="9">
    <source>
        <dbReference type="Pfam" id="PF14416"/>
    </source>
</evidence>
<accession>A0A2G5CA64</accession>
<feature type="transmembrane region" description="Helical" evidence="7">
    <location>
        <begin position="21"/>
        <end position="39"/>
    </location>
</feature>
<comment type="similarity">
    <text evidence="2">Belongs to the PC-esterase family. TBL subfamily.</text>
</comment>
<dbReference type="Proteomes" id="UP000230069">
    <property type="component" value="Unassembled WGS sequence"/>
</dbReference>
<evidence type="ECO:0000259" key="8">
    <source>
        <dbReference type="Pfam" id="PF13839"/>
    </source>
</evidence>
<proteinExistence type="inferred from homology"/>
<evidence type="ECO:0000256" key="5">
    <source>
        <dbReference type="ARBA" id="ARBA00022989"/>
    </source>
</evidence>
<evidence type="ECO:0000313" key="10">
    <source>
        <dbReference type="EMBL" id="PIA28162.1"/>
    </source>
</evidence>
<dbReference type="FunCoup" id="A0A2G5CA64">
    <property type="interactions" value="17"/>
</dbReference>